<dbReference type="EMBL" id="KZ308532">
    <property type="protein sequence ID" value="KAG8231101.1"/>
    <property type="molecule type" value="Genomic_DNA"/>
</dbReference>
<dbReference type="OrthoDB" id="8192535at2759"/>
<gene>
    <name evidence="3" type="ORF">J437_LFUL010099</name>
</gene>
<keyword evidence="2" id="KW-1133">Transmembrane helix</keyword>
<keyword evidence="2" id="KW-0812">Transmembrane</keyword>
<proteinExistence type="predicted"/>
<evidence type="ECO:0000313" key="4">
    <source>
        <dbReference type="Proteomes" id="UP000792457"/>
    </source>
</evidence>
<accession>A0A8K0KBH3</accession>
<keyword evidence="4" id="KW-1185">Reference proteome</keyword>
<name>A0A8K0KBH3_LADFU</name>
<protein>
    <submittedName>
        <fullName evidence="3">Uncharacterized protein</fullName>
    </submittedName>
</protein>
<organism evidence="3 4">
    <name type="scientific">Ladona fulva</name>
    <name type="common">Scarce chaser dragonfly</name>
    <name type="synonym">Libellula fulva</name>
    <dbReference type="NCBI Taxonomy" id="123851"/>
    <lineage>
        <taxon>Eukaryota</taxon>
        <taxon>Metazoa</taxon>
        <taxon>Ecdysozoa</taxon>
        <taxon>Arthropoda</taxon>
        <taxon>Hexapoda</taxon>
        <taxon>Insecta</taxon>
        <taxon>Pterygota</taxon>
        <taxon>Palaeoptera</taxon>
        <taxon>Odonata</taxon>
        <taxon>Epiprocta</taxon>
        <taxon>Anisoptera</taxon>
        <taxon>Libelluloidea</taxon>
        <taxon>Libellulidae</taxon>
        <taxon>Ladona</taxon>
    </lineage>
</organism>
<keyword evidence="2" id="KW-0472">Membrane</keyword>
<reference evidence="3" key="2">
    <citation type="submission" date="2017-10" db="EMBL/GenBank/DDBJ databases">
        <title>Ladona fulva Genome sequencing and assembly.</title>
        <authorList>
            <person name="Murali S."/>
            <person name="Richards S."/>
            <person name="Bandaranaike D."/>
            <person name="Bellair M."/>
            <person name="Blankenburg K."/>
            <person name="Chao H."/>
            <person name="Dinh H."/>
            <person name="Doddapaneni H."/>
            <person name="Dugan-Rocha S."/>
            <person name="Elkadiri S."/>
            <person name="Gnanaolivu R."/>
            <person name="Hernandez B."/>
            <person name="Skinner E."/>
            <person name="Javaid M."/>
            <person name="Lee S."/>
            <person name="Li M."/>
            <person name="Ming W."/>
            <person name="Munidasa M."/>
            <person name="Muniz J."/>
            <person name="Nguyen L."/>
            <person name="Hughes D."/>
            <person name="Osuji N."/>
            <person name="Pu L.-L."/>
            <person name="Puazo M."/>
            <person name="Qu C."/>
            <person name="Quiroz J."/>
            <person name="Raj R."/>
            <person name="Weissenberger G."/>
            <person name="Xin Y."/>
            <person name="Zou X."/>
            <person name="Han Y."/>
            <person name="Worley K."/>
            <person name="Muzny D."/>
            <person name="Gibbs R."/>
        </authorList>
    </citation>
    <scope>NUCLEOTIDE SEQUENCE</scope>
    <source>
        <strain evidence="3">Sampled in the wild</strain>
    </source>
</reference>
<feature type="region of interest" description="Disordered" evidence="1">
    <location>
        <begin position="1"/>
        <end position="20"/>
    </location>
</feature>
<sequence>MRAKPADLQYRRHFFTGPPRGTYVLDVRQLQRTTAPLRRNSEEMKKRTSVKTKPNPPPSKNGEKKDDDVRDSDEEGIVGWLKTTAGMEYMTMFVILNSIVVFTTMSWPQMKQMYTIISSYFSGGSSE</sequence>
<evidence type="ECO:0000256" key="2">
    <source>
        <dbReference type="SAM" id="Phobius"/>
    </source>
</evidence>
<dbReference type="AlphaFoldDB" id="A0A8K0KBH3"/>
<comment type="caution">
    <text evidence="3">The sequence shown here is derived from an EMBL/GenBank/DDBJ whole genome shotgun (WGS) entry which is preliminary data.</text>
</comment>
<evidence type="ECO:0000313" key="3">
    <source>
        <dbReference type="EMBL" id="KAG8231101.1"/>
    </source>
</evidence>
<reference evidence="3" key="1">
    <citation type="submission" date="2013-04" db="EMBL/GenBank/DDBJ databases">
        <authorList>
            <person name="Qu J."/>
            <person name="Murali S.C."/>
            <person name="Bandaranaike D."/>
            <person name="Bellair M."/>
            <person name="Blankenburg K."/>
            <person name="Chao H."/>
            <person name="Dinh H."/>
            <person name="Doddapaneni H."/>
            <person name="Downs B."/>
            <person name="Dugan-Rocha S."/>
            <person name="Elkadiri S."/>
            <person name="Gnanaolivu R.D."/>
            <person name="Hernandez B."/>
            <person name="Javaid M."/>
            <person name="Jayaseelan J.C."/>
            <person name="Lee S."/>
            <person name="Li M."/>
            <person name="Ming W."/>
            <person name="Munidasa M."/>
            <person name="Muniz J."/>
            <person name="Nguyen L."/>
            <person name="Ongeri F."/>
            <person name="Osuji N."/>
            <person name="Pu L.-L."/>
            <person name="Puazo M."/>
            <person name="Qu C."/>
            <person name="Quiroz J."/>
            <person name="Raj R."/>
            <person name="Weissenberger G."/>
            <person name="Xin Y."/>
            <person name="Zou X."/>
            <person name="Han Y."/>
            <person name="Richards S."/>
            <person name="Worley K."/>
            <person name="Muzny D."/>
            <person name="Gibbs R."/>
        </authorList>
    </citation>
    <scope>NUCLEOTIDE SEQUENCE</scope>
    <source>
        <strain evidence="3">Sampled in the wild</strain>
    </source>
</reference>
<feature type="region of interest" description="Disordered" evidence="1">
    <location>
        <begin position="29"/>
        <end position="74"/>
    </location>
</feature>
<evidence type="ECO:0000256" key="1">
    <source>
        <dbReference type="SAM" id="MobiDB-lite"/>
    </source>
</evidence>
<dbReference type="Proteomes" id="UP000792457">
    <property type="component" value="Unassembled WGS sequence"/>
</dbReference>
<feature type="transmembrane region" description="Helical" evidence="2">
    <location>
        <begin position="89"/>
        <end position="107"/>
    </location>
</feature>